<dbReference type="Gene3D" id="3.20.20.70">
    <property type="entry name" value="Aldolase class I"/>
    <property type="match status" value="1"/>
</dbReference>
<proteinExistence type="predicted"/>
<reference evidence="4" key="1">
    <citation type="journal article" date="2015" name="Nature">
        <title>Complex archaea that bridge the gap between prokaryotes and eukaryotes.</title>
        <authorList>
            <person name="Spang A."/>
            <person name="Saw J.H."/>
            <person name="Jorgensen S.L."/>
            <person name="Zaremba-Niedzwiedzka K."/>
            <person name="Martijn J."/>
            <person name="Lind A.E."/>
            <person name="van Eijk R."/>
            <person name="Schleper C."/>
            <person name="Guy L."/>
            <person name="Ettema T.J."/>
        </authorList>
    </citation>
    <scope>NUCLEOTIDE SEQUENCE</scope>
</reference>
<dbReference type="EMBL" id="LAZR01005672">
    <property type="protein sequence ID" value="KKM98062.1"/>
    <property type="molecule type" value="Genomic_DNA"/>
</dbReference>
<organism evidence="4">
    <name type="scientific">marine sediment metagenome</name>
    <dbReference type="NCBI Taxonomy" id="412755"/>
    <lineage>
        <taxon>unclassified sequences</taxon>
        <taxon>metagenomes</taxon>
        <taxon>ecological metagenomes</taxon>
    </lineage>
</organism>
<dbReference type="CDD" id="cd04730">
    <property type="entry name" value="NPD_like"/>
    <property type="match status" value="1"/>
</dbReference>
<dbReference type="GO" id="GO:0018580">
    <property type="term" value="F:nitronate monooxygenase activity"/>
    <property type="evidence" value="ECO:0007669"/>
    <property type="project" value="InterPro"/>
</dbReference>
<dbReference type="PANTHER" id="PTHR32332:SF20">
    <property type="entry name" value="2-NITROPROPANE DIOXYGENASE-LIKE PROTEIN"/>
    <property type="match status" value="1"/>
</dbReference>
<evidence type="ECO:0000256" key="2">
    <source>
        <dbReference type="ARBA" id="ARBA00022643"/>
    </source>
</evidence>
<evidence type="ECO:0000313" key="4">
    <source>
        <dbReference type="EMBL" id="KKM98062.1"/>
    </source>
</evidence>
<dbReference type="SUPFAM" id="SSF51412">
    <property type="entry name" value="Inosine monophosphate dehydrogenase (IMPDH)"/>
    <property type="match status" value="1"/>
</dbReference>
<evidence type="ECO:0000256" key="3">
    <source>
        <dbReference type="ARBA" id="ARBA00023002"/>
    </source>
</evidence>
<dbReference type="Pfam" id="PF03060">
    <property type="entry name" value="NMO"/>
    <property type="match status" value="1"/>
</dbReference>
<evidence type="ECO:0000256" key="1">
    <source>
        <dbReference type="ARBA" id="ARBA00022630"/>
    </source>
</evidence>
<name>A0A0F9PY11_9ZZZZ</name>
<dbReference type="InterPro" id="IPR013785">
    <property type="entry name" value="Aldolase_TIM"/>
</dbReference>
<comment type="caution">
    <text evidence="4">The sequence shown here is derived from an EMBL/GenBank/DDBJ whole genome shotgun (WGS) entry which is preliminary data.</text>
</comment>
<sequence length="321" mass="34938">MGPFYTTDLTIAVSEAGGLGVLSHATLLGRNSITDFKEQIDKVIEHTDKPFGFNIRVARMQTDHRILLRKIAQWRRENPKIREQMIYGLTSAGGPRIAAKVWQKSCPDMYHFHVAPALWLVDKVVESGCNGVVATGTEGGGHQSYEGVTTLVLLQEVRQKYPDLLTVACGGIADPNGVAAALAMGADAVAMGTRFIASTESEFHGNYKALIPKATDKDTMITTGGFGPIRLLKNKYCLEHGKTLSKGEKLAQEKNIPDIDSFFEDLHKYEIVYLEGDVENGAVPIGQSCGLINSINNVDDLISGFTKKAEDLLKKIGSNIS</sequence>
<dbReference type="AlphaFoldDB" id="A0A0F9PY11"/>
<protein>
    <submittedName>
        <fullName evidence="4">Uncharacterized protein</fullName>
    </submittedName>
</protein>
<dbReference type="InterPro" id="IPR004136">
    <property type="entry name" value="NMO"/>
</dbReference>
<dbReference type="PANTHER" id="PTHR32332">
    <property type="entry name" value="2-NITROPROPANE DIOXYGENASE"/>
    <property type="match status" value="1"/>
</dbReference>
<accession>A0A0F9PY11</accession>
<gene>
    <name evidence="4" type="ORF">LCGC14_1161780</name>
</gene>
<keyword evidence="1" id="KW-0285">Flavoprotein</keyword>
<keyword evidence="2" id="KW-0288">FMN</keyword>
<keyword evidence="3" id="KW-0560">Oxidoreductase</keyword>